<name>A0A383BE74_9ZZZZ</name>
<organism evidence="1">
    <name type="scientific">marine metagenome</name>
    <dbReference type="NCBI Taxonomy" id="408172"/>
    <lineage>
        <taxon>unclassified sequences</taxon>
        <taxon>metagenomes</taxon>
        <taxon>ecological metagenomes</taxon>
    </lineage>
</organism>
<evidence type="ECO:0000313" key="1">
    <source>
        <dbReference type="EMBL" id="SVE18133.1"/>
    </source>
</evidence>
<sequence length="54" mass="6329">GYSPNYSSKATNIVMVQNRAIKAFYIRIRSSFIDHLNISNYFNETLQICKIFTH</sequence>
<reference evidence="1" key="1">
    <citation type="submission" date="2018-05" db="EMBL/GenBank/DDBJ databases">
        <authorList>
            <person name="Lanie J.A."/>
            <person name="Ng W.-L."/>
            <person name="Kazmierczak K.M."/>
            <person name="Andrzejewski T.M."/>
            <person name="Davidsen T.M."/>
            <person name="Wayne K.J."/>
            <person name="Tettelin H."/>
            <person name="Glass J.I."/>
            <person name="Rusch D."/>
            <person name="Podicherti R."/>
            <person name="Tsui H.-C.T."/>
            <person name="Winkler M.E."/>
        </authorList>
    </citation>
    <scope>NUCLEOTIDE SEQUENCE</scope>
</reference>
<gene>
    <name evidence="1" type="ORF">METZ01_LOCUS470987</name>
</gene>
<dbReference type="EMBL" id="UINC01199617">
    <property type="protein sequence ID" value="SVE18133.1"/>
    <property type="molecule type" value="Genomic_DNA"/>
</dbReference>
<dbReference type="AlphaFoldDB" id="A0A383BE74"/>
<protein>
    <submittedName>
        <fullName evidence="1">Uncharacterized protein</fullName>
    </submittedName>
</protein>
<accession>A0A383BE74</accession>
<feature type="non-terminal residue" evidence="1">
    <location>
        <position position="1"/>
    </location>
</feature>
<proteinExistence type="predicted"/>